<gene>
    <name evidence="1" type="ORF">GCM10023091_30910</name>
</gene>
<dbReference type="Proteomes" id="UP001501508">
    <property type="component" value="Unassembled WGS sequence"/>
</dbReference>
<dbReference type="EMBL" id="BAABEY010000029">
    <property type="protein sequence ID" value="GAA4443085.1"/>
    <property type="molecule type" value="Genomic_DNA"/>
</dbReference>
<dbReference type="SUPFAM" id="SSF56059">
    <property type="entry name" value="Glutathione synthetase ATP-binding domain-like"/>
    <property type="match status" value="1"/>
</dbReference>
<organism evidence="1 2">
    <name type="scientific">Ravibacter arvi</name>
    <dbReference type="NCBI Taxonomy" id="2051041"/>
    <lineage>
        <taxon>Bacteria</taxon>
        <taxon>Pseudomonadati</taxon>
        <taxon>Bacteroidota</taxon>
        <taxon>Cytophagia</taxon>
        <taxon>Cytophagales</taxon>
        <taxon>Spirosomataceae</taxon>
        <taxon>Ravibacter</taxon>
    </lineage>
</organism>
<protein>
    <submittedName>
        <fullName evidence="1">Uncharacterized protein</fullName>
    </submittedName>
</protein>
<name>A0ABP8M5B0_9BACT</name>
<dbReference type="RefSeq" id="WP_345030816.1">
    <property type="nucleotide sequence ID" value="NZ_BAABEY010000029.1"/>
</dbReference>
<sequence length="295" mass="33144">MKILGIYRGAKFSPNHTANDEAIFRLAARNLEVLGAQISFISETEFLESSPTPRFVFTMAREKEVVSRLKMLAEDGVRVTNSGTGIGNCYRAQMTQILVANRVPHPGSVIMPTRGKHLQKTLETIASDGCWIKRGDFHALHKEDVVYVPDVIQAVEMLEEFARRDIAEVVVNQHLKGDLVKFYGVRGTDFFYWFYPYDHHHVKYPETRQPAPGMVHSTFAIDDLRKEANRAAALLDVDIYGGDAIVAPDGNFHLIDFNDWPSFAPCRSEAAPFIAKRIMERCLAKEGATVANALF</sequence>
<keyword evidence="2" id="KW-1185">Reference proteome</keyword>
<evidence type="ECO:0000313" key="2">
    <source>
        <dbReference type="Proteomes" id="UP001501508"/>
    </source>
</evidence>
<accession>A0ABP8M5B0</accession>
<reference evidence="2" key="1">
    <citation type="journal article" date="2019" name="Int. J. Syst. Evol. Microbiol.">
        <title>The Global Catalogue of Microorganisms (GCM) 10K type strain sequencing project: providing services to taxonomists for standard genome sequencing and annotation.</title>
        <authorList>
            <consortium name="The Broad Institute Genomics Platform"/>
            <consortium name="The Broad Institute Genome Sequencing Center for Infectious Disease"/>
            <person name="Wu L."/>
            <person name="Ma J."/>
        </authorList>
    </citation>
    <scope>NUCLEOTIDE SEQUENCE [LARGE SCALE GENOMIC DNA]</scope>
    <source>
        <strain evidence="2">JCM 31920</strain>
    </source>
</reference>
<comment type="caution">
    <text evidence="1">The sequence shown here is derived from an EMBL/GenBank/DDBJ whole genome shotgun (WGS) entry which is preliminary data.</text>
</comment>
<evidence type="ECO:0000313" key="1">
    <source>
        <dbReference type="EMBL" id="GAA4443085.1"/>
    </source>
</evidence>
<proteinExistence type="predicted"/>